<protein>
    <submittedName>
        <fullName evidence="6">RTA1-domain-containing protein</fullName>
    </submittedName>
</protein>
<dbReference type="AlphaFoldDB" id="A0A6A5XFP9"/>
<accession>A0A6A5XFP9</accession>
<feature type="transmembrane region" description="Helical" evidence="5">
    <location>
        <begin position="243"/>
        <end position="264"/>
    </location>
</feature>
<feature type="transmembrane region" description="Helical" evidence="5">
    <location>
        <begin position="132"/>
        <end position="154"/>
    </location>
</feature>
<dbReference type="GO" id="GO:0016020">
    <property type="term" value="C:membrane"/>
    <property type="evidence" value="ECO:0007669"/>
    <property type="project" value="UniProtKB-SubCell"/>
</dbReference>
<dbReference type="EMBL" id="ML978073">
    <property type="protein sequence ID" value="KAF2012065.1"/>
    <property type="molecule type" value="Genomic_DNA"/>
</dbReference>
<organism evidence="6 7">
    <name type="scientific">Aaosphaeria arxii CBS 175.79</name>
    <dbReference type="NCBI Taxonomy" id="1450172"/>
    <lineage>
        <taxon>Eukaryota</taxon>
        <taxon>Fungi</taxon>
        <taxon>Dikarya</taxon>
        <taxon>Ascomycota</taxon>
        <taxon>Pezizomycotina</taxon>
        <taxon>Dothideomycetes</taxon>
        <taxon>Pleosporomycetidae</taxon>
        <taxon>Pleosporales</taxon>
        <taxon>Pleosporales incertae sedis</taxon>
        <taxon>Aaosphaeria</taxon>
    </lineage>
</organism>
<dbReference type="OrthoDB" id="3358017at2759"/>
<feature type="transmembrane region" description="Helical" evidence="5">
    <location>
        <begin position="89"/>
        <end position="111"/>
    </location>
</feature>
<keyword evidence="7" id="KW-1185">Reference proteome</keyword>
<evidence type="ECO:0000256" key="5">
    <source>
        <dbReference type="SAM" id="Phobius"/>
    </source>
</evidence>
<keyword evidence="4 5" id="KW-0472">Membrane</keyword>
<dbReference type="RefSeq" id="XP_033380404.1">
    <property type="nucleotide sequence ID" value="XM_033533385.1"/>
</dbReference>
<keyword evidence="3 5" id="KW-1133">Transmembrane helix</keyword>
<evidence type="ECO:0000313" key="6">
    <source>
        <dbReference type="EMBL" id="KAF2012065.1"/>
    </source>
</evidence>
<dbReference type="GeneID" id="54290782"/>
<feature type="transmembrane region" description="Helical" evidence="5">
    <location>
        <begin position="211"/>
        <end position="228"/>
    </location>
</feature>
<proteinExistence type="predicted"/>
<evidence type="ECO:0000256" key="4">
    <source>
        <dbReference type="ARBA" id="ARBA00023136"/>
    </source>
</evidence>
<dbReference type="Pfam" id="PF04479">
    <property type="entry name" value="RTA1"/>
    <property type="match status" value="1"/>
</dbReference>
<gene>
    <name evidence="6" type="ORF">BU24DRAFT_485377</name>
</gene>
<evidence type="ECO:0000313" key="7">
    <source>
        <dbReference type="Proteomes" id="UP000799778"/>
    </source>
</evidence>
<dbReference type="PANTHER" id="PTHR31465:SF27">
    <property type="entry name" value="DOMAIN PROTEIN, PUTATIVE (AFU_ORTHOLOGUE AFUA_3G01030)-RELATED"/>
    <property type="match status" value="1"/>
</dbReference>
<evidence type="ECO:0000256" key="1">
    <source>
        <dbReference type="ARBA" id="ARBA00004141"/>
    </source>
</evidence>
<name>A0A6A5XFP9_9PLEO</name>
<feature type="transmembrane region" description="Helical" evidence="5">
    <location>
        <begin position="26"/>
        <end position="45"/>
    </location>
</feature>
<evidence type="ECO:0000256" key="3">
    <source>
        <dbReference type="ARBA" id="ARBA00022989"/>
    </source>
</evidence>
<reference evidence="6" key="1">
    <citation type="journal article" date="2020" name="Stud. Mycol.">
        <title>101 Dothideomycetes genomes: a test case for predicting lifestyles and emergence of pathogens.</title>
        <authorList>
            <person name="Haridas S."/>
            <person name="Albert R."/>
            <person name="Binder M."/>
            <person name="Bloem J."/>
            <person name="Labutti K."/>
            <person name="Salamov A."/>
            <person name="Andreopoulos B."/>
            <person name="Baker S."/>
            <person name="Barry K."/>
            <person name="Bills G."/>
            <person name="Bluhm B."/>
            <person name="Cannon C."/>
            <person name="Castanera R."/>
            <person name="Culley D."/>
            <person name="Daum C."/>
            <person name="Ezra D."/>
            <person name="Gonzalez J."/>
            <person name="Henrissat B."/>
            <person name="Kuo A."/>
            <person name="Liang C."/>
            <person name="Lipzen A."/>
            <person name="Lutzoni F."/>
            <person name="Magnuson J."/>
            <person name="Mondo S."/>
            <person name="Nolan M."/>
            <person name="Ohm R."/>
            <person name="Pangilinan J."/>
            <person name="Park H.-J."/>
            <person name="Ramirez L."/>
            <person name="Alfaro M."/>
            <person name="Sun H."/>
            <person name="Tritt A."/>
            <person name="Yoshinaga Y."/>
            <person name="Zwiers L.-H."/>
            <person name="Turgeon B."/>
            <person name="Goodwin S."/>
            <person name="Spatafora J."/>
            <person name="Crous P."/>
            <person name="Grigoriev I."/>
        </authorList>
    </citation>
    <scope>NUCLEOTIDE SEQUENCE</scope>
    <source>
        <strain evidence="6">CBS 175.79</strain>
    </source>
</reference>
<dbReference type="PANTHER" id="PTHR31465">
    <property type="entry name" value="PROTEIN RTA1-RELATED"/>
    <property type="match status" value="1"/>
</dbReference>
<comment type="subcellular location">
    <subcellularLocation>
        <location evidence="1">Membrane</location>
        <topology evidence="1">Multi-pass membrane protein</topology>
    </subcellularLocation>
</comment>
<dbReference type="InterPro" id="IPR007568">
    <property type="entry name" value="RTA1"/>
</dbReference>
<dbReference type="Proteomes" id="UP000799778">
    <property type="component" value="Unassembled WGS sequence"/>
</dbReference>
<feature type="transmembrane region" description="Helical" evidence="5">
    <location>
        <begin position="166"/>
        <end position="190"/>
    </location>
</feature>
<feature type="transmembrane region" description="Helical" evidence="5">
    <location>
        <begin position="57"/>
        <end position="77"/>
    </location>
</feature>
<evidence type="ECO:0000256" key="2">
    <source>
        <dbReference type="ARBA" id="ARBA00022692"/>
    </source>
</evidence>
<keyword evidence="2 5" id="KW-0812">Transmembrane</keyword>
<sequence>MAPTVSILLRRGELLPYKGDFYLWKYVPSMAAAVIFLILFLIASAMHTWKMYRQRMWFCVCFVIGGYLEVIGYGGRIGANNATDQLGPYIIQSVFLLVPPSLFAASIYMTLGRVMRGLGPEAERLSIVRVNWLTKTFVIGDAFAFLVQASGAGYMAAGTSAKTGEIIVIFGLVVQIVFFGLFVVAAIVFHKRYNARLGTFSPFDWGKIMKMLYITSALILIRCIFRIIEYGGGSNGYLLRNEWPLYIFDSILMLAVMVVFYIWYPNELQKK</sequence>